<name>A0A1Z1XB32_9RHOD</name>
<dbReference type="EMBL" id="KY083067">
    <property type="protein sequence ID" value="ARX96070.1"/>
    <property type="molecule type" value="Genomic_DNA"/>
</dbReference>
<proteinExistence type="inferred from homology"/>
<keyword evidence="2" id="KW-0560">Oxidoreductase</keyword>
<evidence type="ECO:0000256" key="1">
    <source>
        <dbReference type="ARBA" id="ARBA00009796"/>
    </source>
</evidence>
<geneLocation type="chloroplast" evidence="5"/>
<dbReference type="PANTHER" id="PTHR10681:SF128">
    <property type="entry name" value="THIOREDOXIN-DEPENDENT PEROXIDE REDUCTASE, MITOCHONDRIAL"/>
    <property type="match status" value="1"/>
</dbReference>
<dbReference type="GO" id="GO:0042744">
    <property type="term" value="P:hydrogen peroxide catabolic process"/>
    <property type="evidence" value="ECO:0007669"/>
    <property type="project" value="TreeGrafter"/>
</dbReference>
<accession>A0A1Z1XB32</accession>
<evidence type="ECO:0000313" key="5">
    <source>
        <dbReference type="EMBL" id="ARX96070.1"/>
    </source>
</evidence>
<sequence length="151" mass="16979">MQIDRKNGGLGDLNYPLLSDLTKQISSSYNILSPLGAAMRGLFIIDPNGIIQYLIKIKLTNIKKIKYFNIDKAVCAKMCSYSLVNGLIIKLILSTVNNLDFGRSVDETLRILQAIQYVQSHPDELCPADWQPGELTISKDPIKSKDYFLQK</sequence>
<dbReference type="GeneID" id="33366743"/>
<dbReference type="PIRSF" id="PIRSF000239">
    <property type="entry name" value="AHPC"/>
    <property type="match status" value="1"/>
</dbReference>
<dbReference type="InterPro" id="IPR000866">
    <property type="entry name" value="AhpC/TSA"/>
</dbReference>
<dbReference type="GO" id="GO:0006979">
    <property type="term" value="P:response to oxidative stress"/>
    <property type="evidence" value="ECO:0007669"/>
    <property type="project" value="TreeGrafter"/>
</dbReference>
<dbReference type="InterPro" id="IPR036249">
    <property type="entry name" value="Thioredoxin-like_sf"/>
</dbReference>
<dbReference type="InterPro" id="IPR050217">
    <property type="entry name" value="Peroxiredoxin"/>
</dbReference>
<dbReference type="AlphaFoldDB" id="A0A1Z1XB32"/>
<feature type="domain" description="Peroxiredoxin C-terminal" evidence="4">
    <location>
        <begin position="114"/>
        <end position="148"/>
    </location>
</feature>
<evidence type="ECO:0000259" key="4">
    <source>
        <dbReference type="Pfam" id="PF10417"/>
    </source>
</evidence>
<keyword evidence="5" id="KW-0150">Chloroplast</keyword>
<dbReference type="GO" id="GO:0005829">
    <property type="term" value="C:cytosol"/>
    <property type="evidence" value="ECO:0007669"/>
    <property type="project" value="TreeGrafter"/>
</dbReference>
<dbReference type="GO" id="GO:0008379">
    <property type="term" value="F:thioredoxin peroxidase activity"/>
    <property type="evidence" value="ECO:0007669"/>
    <property type="project" value="TreeGrafter"/>
</dbReference>
<dbReference type="RefSeq" id="YP_009402717.1">
    <property type="nucleotide sequence ID" value="NC_035350.1"/>
</dbReference>
<dbReference type="Pfam" id="PF00578">
    <property type="entry name" value="AhpC-TSA"/>
    <property type="match status" value="1"/>
</dbReference>
<protein>
    <submittedName>
        <fullName evidence="5">Peroxiredoxin</fullName>
    </submittedName>
</protein>
<dbReference type="Pfam" id="PF10417">
    <property type="entry name" value="1-cysPrx_C"/>
    <property type="match status" value="1"/>
</dbReference>
<dbReference type="GO" id="GO:0045454">
    <property type="term" value="P:cell redox homeostasis"/>
    <property type="evidence" value="ECO:0007669"/>
    <property type="project" value="TreeGrafter"/>
</dbReference>
<dbReference type="Gene3D" id="3.40.30.10">
    <property type="entry name" value="Glutaredoxin"/>
    <property type="match status" value="2"/>
</dbReference>
<dbReference type="GO" id="GO:0033554">
    <property type="term" value="P:cellular response to stress"/>
    <property type="evidence" value="ECO:0007669"/>
    <property type="project" value="TreeGrafter"/>
</dbReference>
<dbReference type="SUPFAM" id="SSF52833">
    <property type="entry name" value="Thioredoxin-like"/>
    <property type="match status" value="2"/>
</dbReference>
<dbReference type="PANTHER" id="PTHR10681">
    <property type="entry name" value="THIOREDOXIN PEROXIDASE"/>
    <property type="match status" value="1"/>
</dbReference>
<gene>
    <name evidence="5" type="primary">AhpC</name>
</gene>
<keyword evidence="5" id="KW-0934">Plastid</keyword>
<organism evidence="5">
    <name type="scientific">Compsopogon caeruleus</name>
    <dbReference type="NCBI Taxonomy" id="31354"/>
    <lineage>
        <taxon>Eukaryota</taxon>
        <taxon>Rhodophyta</taxon>
        <taxon>Compsopogonophyceae</taxon>
        <taxon>Compsopogonales</taxon>
        <taxon>Compsopogonaceae</taxon>
        <taxon>Compsopogon</taxon>
    </lineage>
</organism>
<comment type="similarity">
    <text evidence="1">Belongs to the peroxiredoxin family. AhpC/Prx1 subfamily.</text>
</comment>
<evidence type="ECO:0000256" key="2">
    <source>
        <dbReference type="ARBA" id="ARBA00023002"/>
    </source>
</evidence>
<evidence type="ECO:0000259" key="3">
    <source>
        <dbReference type="Pfam" id="PF00578"/>
    </source>
</evidence>
<dbReference type="InterPro" id="IPR024706">
    <property type="entry name" value="Peroxiredoxin_AhpC-typ"/>
</dbReference>
<reference evidence="5" key="1">
    <citation type="submission" date="2016-11" db="EMBL/GenBank/DDBJ databases">
        <title>Chloroplast genome of compsopogon caeruleus.</title>
        <authorList>
            <person name="Nan F."/>
        </authorList>
    </citation>
    <scope>NUCLEOTIDE SEQUENCE</scope>
</reference>
<feature type="domain" description="Alkyl hydroperoxide reductase subunit C/ Thiol specific antioxidant" evidence="3">
    <location>
        <begin position="8"/>
        <end position="53"/>
    </location>
</feature>
<dbReference type="InterPro" id="IPR019479">
    <property type="entry name" value="Peroxiredoxin_C"/>
</dbReference>